<dbReference type="EMBL" id="PEVA01000173">
    <property type="protein sequence ID" value="PIV08175.1"/>
    <property type="molecule type" value="Genomic_DNA"/>
</dbReference>
<evidence type="ECO:0000313" key="2">
    <source>
        <dbReference type="Proteomes" id="UP000230119"/>
    </source>
</evidence>
<protein>
    <submittedName>
        <fullName evidence="1">Uncharacterized protein</fullName>
    </submittedName>
</protein>
<name>A0A2M7BRR4_9BACT</name>
<organism evidence="1 2">
    <name type="scientific">Candidatus Roizmanbacteria bacterium CG03_land_8_20_14_0_80_39_12</name>
    <dbReference type="NCBI Taxonomy" id="1974847"/>
    <lineage>
        <taxon>Bacteria</taxon>
        <taxon>Candidatus Roizmaniibacteriota</taxon>
    </lineage>
</organism>
<sequence>MAAEKPSLAEQRGKELITHLKTPKKQDITGEVTIGTATGLPKCQYFVTFPEKLSKLFPDSYISPESFIDEILPQNSLEKRSSAMSLIGEDIARSNSEPVFSYGYGIDDNFSINVWNGATNLHARRLSELATHNLKEDEEARAKYQNELYYIVKPNIEGRFLREEKTKGALVYHDDCLASADSIVGHLTNIIQNDPERLAKIKEWGVDVIIDGPATAQGILFLKAFAQLHDFKLRLNVGYMGFGLNEANYITYPEEILKMIDSGIAQELEKLGNKGTIQVVGDMGKAIQKVSDEKMMEMREKINPMFNPLHEWRNDNYQQDNTGAYIVEIPPHSVDKEGEMYTQLTQVCNFKLGIV</sequence>
<comment type="caution">
    <text evidence="1">The sequence shown here is derived from an EMBL/GenBank/DDBJ whole genome shotgun (WGS) entry which is preliminary data.</text>
</comment>
<reference evidence="2" key="1">
    <citation type="submission" date="2017-09" db="EMBL/GenBank/DDBJ databases">
        <title>Depth-based differentiation of microbial function through sediment-hosted aquifers and enrichment of novel symbionts in the deep terrestrial subsurface.</title>
        <authorList>
            <person name="Probst A.J."/>
            <person name="Ladd B."/>
            <person name="Jarett J.K."/>
            <person name="Geller-Mcgrath D.E."/>
            <person name="Sieber C.M.K."/>
            <person name="Emerson J.B."/>
            <person name="Anantharaman K."/>
            <person name="Thomas B.C."/>
            <person name="Malmstrom R."/>
            <person name="Stieglmeier M."/>
            <person name="Klingl A."/>
            <person name="Woyke T."/>
            <person name="Ryan C.M."/>
            <person name="Banfield J.F."/>
        </authorList>
    </citation>
    <scope>NUCLEOTIDE SEQUENCE [LARGE SCALE GENOMIC DNA]</scope>
</reference>
<evidence type="ECO:0000313" key="1">
    <source>
        <dbReference type="EMBL" id="PIV08175.1"/>
    </source>
</evidence>
<dbReference type="AlphaFoldDB" id="A0A2M7BRR4"/>
<proteinExistence type="predicted"/>
<gene>
    <name evidence="1" type="ORF">COS52_04100</name>
</gene>
<accession>A0A2M7BRR4</accession>
<dbReference type="Proteomes" id="UP000230119">
    <property type="component" value="Unassembled WGS sequence"/>
</dbReference>